<keyword evidence="4" id="KW-1185">Reference proteome</keyword>
<sequence length="96" mass="11150">MIYQYDAERHRQVKLYILDGSADRYHRRVYISGDGVVKGYLNKPELTARKVPAEPVFALRKDVPDGRSRKDAAGWEYQVFRTDRQPGQNSQVSHRA</sequence>
<dbReference type="EMBL" id="LECW02000004">
    <property type="protein sequence ID" value="KRT95034.1"/>
    <property type="molecule type" value="Genomic_DNA"/>
</dbReference>
<dbReference type="AlphaFoldDB" id="A0A0J6HSX0"/>
<protein>
    <submittedName>
        <fullName evidence="1">Uncharacterized protein</fullName>
    </submittedName>
</protein>
<evidence type="ECO:0000313" key="1">
    <source>
        <dbReference type="EMBL" id="KRT95034.1"/>
    </source>
</evidence>
<name>A0A0J6HSX0_9BACI</name>
<evidence type="ECO:0000313" key="4">
    <source>
        <dbReference type="Proteomes" id="UP001341297"/>
    </source>
</evidence>
<proteinExistence type="predicted"/>
<dbReference type="OrthoDB" id="9765680at2"/>
<evidence type="ECO:0000313" key="3">
    <source>
        <dbReference type="Proteomes" id="UP000036168"/>
    </source>
</evidence>
<dbReference type="RefSeq" id="WP_048352839.1">
    <property type="nucleotide sequence ID" value="NZ_CP023481.1"/>
</dbReference>
<reference evidence="2 4" key="3">
    <citation type="submission" date="2023-03" db="EMBL/GenBank/DDBJ databases">
        <title>Agriculturally important microbes genome sequencing.</title>
        <authorList>
            <person name="Dunlap C."/>
        </authorList>
    </citation>
    <scope>NUCLEOTIDE SEQUENCE [LARGE SCALE GENOMIC DNA]</scope>
    <source>
        <strain evidence="2 4">CBP-3203</strain>
    </source>
</reference>
<dbReference type="Proteomes" id="UP001341297">
    <property type="component" value="Unassembled WGS sequence"/>
</dbReference>
<evidence type="ECO:0000313" key="2">
    <source>
        <dbReference type="EMBL" id="MEC0484807.1"/>
    </source>
</evidence>
<dbReference type="Proteomes" id="UP000036168">
    <property type="component" value="Unassembled WGS sequence"/>
</dbReference>
<dbReference type="EMBL" id="JARRTL010000008">
    <property type="protein sequence ID" value="MEC0484807.1"/>
    <property type="molecule type" value="Genomic_DNA"/>
</dbReference>
<reference evidence="1 3" key="1">
    <citation type="journal article" date="2015" name="Int. J. Syst. Evol. Microbiol.">
        <title>Bacillus glycinifermentans sp. nov., isolated from fermented soybean paste.</title>
        <authorList>
            <person name="Kim S.J."/>
            <person name="Dunlap C.A."/>
            <person name="Kwon S.W."/>
            <person name="Rooney A.P."/>
        </authorList>
    </citation>
    <scope>NUCLEOTIDE SEQUENCE [LARGE SCALE GENOMIC DNA]</scope>
    <source>
        <strain evidence="1 3">GO-13</strain>
    </source>
</reference>
<accession>A0A0J6HSX0</accession>
<gene>
    <name evidence="1" type="ORF">AB447_210925</name>
    <name evidence="2" type="ORF">P8828_08075</name>
</gene>
<comment type="caution">
    <text evidence="1">The sequence shown here is derived from an EMBL/GenBank/DDBJ whole genome shotgun (WGS) entry which is preliminary data.</text>
</comment>
<organism evidence="1 3">
    <name type="scientific">Bacillus glycinifermentans</name>
    <dbReference type="NCBI Taxonomy" id="1664069"/>
    <lineage>
        <taxon>Bacteria</taxon>
        <taxon>Bacillati</taxon>
        <taxon>Bacillota</taxon>
        <taxon>Bacilli</taxon>
        <taxon>Bacillales</taxon>
        <taxon>Bacillaceae</taxon>
        <taxon>Bacillus</taxon>
    </lineage>
</organism>
<reference evidence="1" key="2">
    <citation type="submission" date="2015-10" db="EMBL/GenBank/DDBJ databases">
        <authorList>
            <person name="Gilbert D.G."/>
        </authorList>
    </citation>
    <scope>NUCLEOTIDE SEQUENCE</scope>
    <source>
        <strain evidence="1">GO-13</strain>
    </source>
</reference>
<dbReference type="PATRIC" id="fig|1664069.3.peg.3354"/>
<dbReference type="Gene3D" id="2.30.38.10">
    <property type="entry name" value="Luciferase, Domain 3"/>
    <property type="match status" value="1"/>
</dbReference>
<accession>A0A0J6HHI8</accession>